<dbReference type="EMBL" id="UINC01086702">
    <property type="protein sequence ID" value="SVC35397.1"/>
    <property type="molecule type" value="Genomic_DNA"/>
</dbReference>
<protein>
    <recommendedName>
        <fullName evidence="1">UmuC domain-containing protein</fullName>
    </recommendedName>
</protein>
<dbReference type="Gene3D" id="3.40.1170.60">
    <property type="match status" value="1"/>
</dbReference>
<accession>A0A382LJM8</accession>
<evidence type="ECO:0000313" key="2">
    <source>
        <dbReference type="EMBL" id="SVC35397.1"/>
    </source>
</evidence>
<dbReference type="SUPFAM" id="SSF56672">
    <property type="entry name" value="DNA/RNA polymerases"/>
    <property type="match status" value="1"/>
</dbReference>
<gene>
    <name evidence="2" type="ORF">METZ01_LOCUS288251</name>
</gene>
<dbReference type="InterPro" id="IPR043502">
    <property type="entry name" value="DNA/RNA_pol_sf"/>
</dbReference>
<reference evidence="2" key="1">
    <citation type="submission" date="2018-05" db="EMBL/GenBank/DDBJ databases">
        <authorList>
            <person name="Lanie J.A."/>
            <person name="Ng W.-L."/>
            <person name="Kazmierczak K.M."/>
            <person name="Andrzejewski T.M."/>
            <person name="Davidsen T.M."/>
            <person name="Wayne K.J."/>
            <person name="Tettelin H."/>
            <person name="Glass J.I."/>
            <person name="Rusch D."/>
            <person name="Podicherti R."/>
            <person name="Tsui H.-C.T."/>
            <person name="Winkler M.E."/>
        </authorList>
    </citation>
    <scope>NUCLEOTIDE SEQUENCE</scope>
</reference>
<dbReference type="InterPro" id="IPR001126">
    <property type="entry name" value="UmuC"/>
</dbReference>
<sequence length="208" mass="22470">MNRRSSTAITPGKWTQAGLCVVRHQPGQAAPSTEPSSRAPLWLALYLARLPLEAASAPAGHPATVIFEQHGQAHRVTVANDAASRAGIKPPMALAAARALAPHLRALPRDQASEQKALKKWAAEAMRWTPRVSVVEDGLLMEITGSLRLYGGLRQLISLVRDWIEAETACFQIALTPTPASAILCARAGQELYVTNRRQLASHLHDLS</sequence>
<dbReference type="AlphaFoldDB" id="A0A382LJM8"/>
<dbReference type="GO" id="GO:0006281">
    <property type="term" value="P:DNA repair"/>
    <property type="evidence" value="ECO:0007669"/>
    <property type="project" value="InterPro"/>
</dbReference>
<dbReference type="Gene3D" id="3.30.70.270">
    <property type="match status" value="1"/>
</dbReference>
<evidence type="ECO:0000259" key="1">
    <source>
        <dbReference type="Pfam" id="PF00817"/>
    </source>
</evidence>
<proteinExistence type="predicted"/>
<feature type="domain" description="UmuC" evidence="1">
    <location>
        <begin position="65"/>
        <end position="180"/>
    </location>
</feature>
<dbReference type="InterPro" id="IPR043128">
    <property type="entry name" value="Rev_trsase/Diguanyl_cyclase"/>
</dbReference>
<organism evidence="2">
    <name type="scientific">marine metagenome</name>
    <dbReference type="NCBI Taxonomy" id="408172"/>
    <lineage>
        <taxon>unclassified sequences</taxon>
        <taxon>metagenomes</taxon>
        <taxon>ecological metagenomes</taxon>
    </lineage>
</organism>
<feature type="non-terminal residue" evidence="2">
    <location>
        <position position="208"/>
    </location>
</feature>
<dbReference type="Pfam" id="PF00817">
    <property type="entry name" value="IMS"/>
    <property type="match status" value="1"/>
</dbReference>
<name>A0A382LJM8_9ZZZZ</name>